<gene>
    <name evidence="2" type="ORF">CANTADRAFT_27081</name>
</gene>
<protein>
    <submittedName>
        <fullName evidence="2">Uncharacterized protein</fullName>
    </submittedName>
</protein>
<dbReference type="GeneID" id="30982126"/>
<accession>A0A1E4SF80</accession>
<dbReference type="Proteomes" id="UP000094285">
    <property type="component" value="Unassembled WGS sequence"/>
</dbReference>
<evidence type="ECO:0000313" key="2">
    <source>
        <dbReference type="EMBL" id="ODV78177.1"/>
    </source>
</evidence>
<organism evidence="2 3">
    <name type="scientific">Suhomyces tanzawaensis NRRL Y-17324</name>
    <dbReference type="NCBI Taxonomy" id="984487"/>
    <lineage>
        <taxon>Eukaryota</taxon>
        <taxon>Fungi</taxon>
        <taxon>Dikarya</taxon>
        <taxon>Ascomycota</taxon>
        <taxon>Saccharomycotina</taxon>
        <taxon>Pichiomycetes</taxon>
        <taxon>Debaryomycetaceae</taxon>
        <taxon>Suhomyces</taxon>
    </lineage>
</organism>
<keyword evidence="3" id="KW-1185">Reference proteome</keyword>
<dbReference type="RefSeq" id="XP_020063299.1">
    <property type="nucleotide sequence ID" value="XM_020207989.1"/>
</dbReference>
<reference evidence="3" key="1">
    <citation type="submission" date="2016-05" db="EMBL/GenBank/DDBJ databases">
        <title>Comparative genomics of biotechnologically important yeasts.</title>
        <authorList>
            <consortium name="DOE Joint Genome Institute"/>
            <person name="Riley R."/>
            <person name="Haridas S."/>
            <person name="Wolfe K.H."/>
            <person name="Lopes M.R."/>
            <person name="Hittinger C.T."/>
            <person name="Goker M."/>
            <person name="Salamov A."/>
            <person name="Wisecaver J."/>
            <person name="Long T.M."/>
            <person name="Aerts A.L."/>
            <person name="Barry K."/>
            <person name="Choi C."/>
            <person name="Clum A."/>
            <person name="Coughlan A.Y."/>
            <person name="Deshpande S."/>
            <person name="Douglass A.P."/>
            <person name="Hanson S.J."/>
            <person name="Klenk H.-P."/>
            <person name="Labutti K."/>
            <person name="Lapidus A."/>
            <person name="Lindquist E."/>
            <person name="Lipzen A."/>
            <person name="Meier-Kolthoff J.P."/>
            <person name="Ohm R.A."/>
            <person name="Otillar R.P."/>
            <person name="Pangilinan J."/>
            <person name="Peng Y."/>
            <person name="Rokas A."/>
            <person name="Rosa C.A."/>
            <person name="Scheuner C."/>
            <person name="Sibirny A.A."/>
            <person name="Slot J.C."/>
            <person name="Stielow J.B."/>
            <person name="Sun H."/>
            <person name="Kurtzman C.P."/>
            <person name="Blackwell M."/>
            <person name="Grigoriev I.V."/>
            <person name="Jeffries T.W."/>
        </authorList>
    </citation>
    <scope>NUCLEOTIDE SEQUENCE [LARGE SCALE GENOMIC DNA]</scope>
    <source>
        <strain evidence="3">NRRL Y-17324</strain>
    </source>
</reference>
<proteinExistence type="predicted"/>
<evidence type="ECO:0000256" key="1">
    <source>
        <dbReference type="SAM" id="MobiDB-lite"/>
    </source>
</evidence>
<dbReference type="EMBL" id="KV453914">
    <property type="protein sequence ID" value="ODV78177.1"/>
    <property type="molecule type" value="Genomic_DNA"/>
</dbReference>
<evidence type="ECO:0000313" key="3">
    <source>
        <dbReference type="Proteomes" id="UP000094285"/>
    </source>
</evidence>
<feature type="region of interest" description="Disordered" evidence="1">
    <location>
        <begin position="29"/>
        <end position="51"/>
    </location>
</feature>
<dbReference type="AlphaFoldDB" id="A0A1E4SF80"/>
<sequence>MSKQSEPQQKNLSIESSCPWHENSAISVCGKEQENTGASNGRMDVTALYKM</sequence>
<name>A0A1E4SF80_9ASCO</name>